<feature type="compositionally biased region" description="Low complexity" evidence="1">
    <location>
        <begin position="364"/>
        <end position="379"/>
    </location>
</feature>
<feature type="compositionally biased region" description="Polar residues" evidence="1">
    <location>
        <begin position="222"/>
        <end position="232"/>
    </location>
</feature>
<feature type="region of interest" description="Disordered" evidence="1">
    <location>
        <begin position="455"/>
        <end position="488"/>
    </location>
</feature>
<gene>
    <name evidence="2" type="ORF">KUF71_025513</name>
</gene>
<reference evidence="2" key="1">
    <citation type="submission" date="2021-07" db="EMBL/GenBank/DDBJ databases">
        <authorList>
            <person name="Catto M.A."/>
            <person name="Jacobson A."/>
            <person name="Kennedy G."/>
            <person name="Labadie P."/>
            <person name="Hunt B.G."/>
            <person name="Srinivasan R."/>
        </authorList>
    </citation>
    <scope>NUCLEOTIDE SEQUENCE</scope>
    <source>
        <strain evidence="2">PL_HMW_Pooled</strain>
        <tissue evidence="2">Head</tissue>
    </source>
</reference>
<accession>A0AAE1I287</accession>
<keyword evidence="3" id="KW-1185">Reference proteome</keyword>
<feature type="region of interest" description="Disordered" evidence="1">
    <location>
        <begin position="328"/>
        <end position="416"/>
    </location>
</feature>
<name>A0AAE1I287_9NEOP</name>
<dbReference type="Proteomes" id="UP001219518">
    <property type="component" value="Unassembled WGS sequence"/>
</dbReference>
<reference evidence="2" key="2">
    <citation type="journal article" date="2023" name="BMC Genomics">
        <title>Pest status, molecular evolution, and epigenetic factors derived from the genome assembly of Frankliniella fusca, a thysanopteran phytovirus vector.</title>
        <authorList>
            <person name="Catto M.A."/>
            <person name="Labadie P.E."/>
            <person name="Jacobson A.L."/>
            <person name="Kennedy G.G."/>
            <person name="Srinivasan R."/>
            <person name="Hunt B.G."/>
        </authorList>
    </citation>
    <scope>NUCLEOTIDE SEQUENCE</scope>
    <source>
        <strain evidence="2">PL_HMW_Pooled</strain>
    </source>
</reference>
<comment type="caution">
    <text evidence="2">The sequence shown here is derived from an EMBL/GenBank/DDBJ whole genome shotgun (WGS) entry which is preliminary data.</text>
</comment>
<feature type="compositionally biased region" description="Polar residues" evidence="1">
    <location>
        <begin position="474"/>
        <end position="483"/>
    </location>
</feature>
<organism evidence="2 3">
    <name type="scientific">Frankliniella fusca</name>
    <dbReference type="NCBI Taxonomy" id="407009"/>
    <lineage>
        <taxon>Eukaryota</taxon>
        <taxon>Metazoa</taxon>
        <taxon>Ecdysozoa</taxon>
        <taxon>Arthropoda</taxon>
        <taxon>Hexapoda</taxon>
        <taxon>Insecta</taxon>
        <taxon>Pterygota</taxon>
        <taxon>Neoptera</taxon>
        <taxon>Paraneoptera</taxon>
        <taxon>Thysanoptera</taxon>
        <taxon>Terebrantia</taxon>
        <taxon>Thripoidea</taxon>
        <taxon>Thripidae</taxon>
        <taxon>Frankliniella</taxon>
    </lineage>
</organism>
<evidence type="ECO:0000256" key="1">
    <source>
        <dbReference type="SAM" id="MobiDB-lite"/>
    </source>
</evidence>
<evidence type="ECO:0000313" key="3">
    <source>
        <dbReference type="Proteomes" id="UP001219518"/>
    </source>
</evidence>
<feature type="compositionally biased region" description="Polar residues" evidence="1">
    <location>
        <begin position="253"/>
        <end position="263"/>
    </location>
</feature>
<evidence type="ECO:0000313" key="2">
    <source>
        <dbReference type="EMBL" id="KAK3931254.1"/>
    </source>
</evidence>
<protein>
    <submittedName>
        <fullName evidence="2">Fructose-1,6-bisphosphate aldolase/phosphatase</fullName>
    </submittedName>
</protein>
<feature type="compositionally biased region" description="Basic residues" evidence="1">
    <location>
        <begin position="393"/>
        <end position="404"/>
    </location>
</feature>
<proteinExistence type="predicted"/>
<dbReference type="EMBL" id="JAHWGI010001421">
    <property type="protein sequence ID" value="KAK3931254.1"/>
    <property type="molecule type" value="Genomic_DNA"/>
</dbReference>
<dbReference type="AlphaFoldDB" id="A0AAE1I287"/>
<sequence length="509" mass="55816">MATISLTPEHPQFSGALSENVERFLRTFDMFAACFLGHSCETKLYYLVEICCTGIAKEELDSQLEWLHHNPGNPARGPQQIYEYARSALFAAFPVFEDTQRHRDALAVRVKLPTESYSQYVRAVTHLCRKCKISDFAQVLLEIHKGVDEFVFYAIRPSQCTSVAELIGAYEKLALEREAHRRTHTLAARLSTGVPTGPAPAYVPLYAPQYVPTCDPVYAQDPEQSAPYTDQVPSPAPVTLPTRRSPARLAPTIPTTEDSTEQIGKTFDRLKRSVTSVNAITLEGEPGKRHDGYQRDEWFNPAWLITNQCEVPPAASARKAPASAACRSVAPDSSSLSGRAQTTPTARPPPRTLPSAAPAPPTPAVQLQQPAQPQGGLVQTQRVGRHPGGPSKPCRRVSPVRRRTPSLPQPSSAADPLVASSEVLANRKVCSVVDPLPTPIHYAADPLPVILDSTCPRTTGTPRPPSSLLERGQVTLSKPSPASFTPYRNFKFKKRPNYHSDSRRRSVGL</sequence>
<feature type="compositionally biased region" description="Pro residues" evidence="1">
    <location>
        <begin position="346"/>
        <end position="363"/>
    </location>
</feature>
<feature type="region of interest" description="Disordered" evidence="1">
    <location>
        <begin position="221"/>
        <end position="263"/>
    </location>
</feature>